<keyword evidence="5" id="KW-0547">Nucleotide-binding</keyword>
<evidence type="ECO:0000313" key="15">
    <source>
        <dbReference type="EMBL" id="QCB95197.1"/>
    </source>
</evidence>
<dbReference type="InterPro" id="IPR019741">
    <property type="entry name" value="Galactokinase_CS"/>
</dbReference>
<dbReference type="Gene3D" id="3.30.230.10">
    <property type="match status" value="1"/>
</dbReference>
<dbReference type="GO" id="GO:0004335">
    <property type="term" value="F:galactokinase activity"/>
    <property type="evidence" value="ECO:0007669"/>
    <property type="project" value="UniProtKB-UniRule"/>
</dbReference>
<organism evidence="15 16">
    <name type="scientific">Cellulomonas shaoxiangyii</name>
    <dbReference type="NCBI Taxonomy" id="2566013"/>
    <lineage>
        <taxon>Bacteria</taxon>
        <taxon>Bacillati</taxon>
        <taxon>Actinomycetota</taxon>
        <taxon>Actinomycetes</taxon>
        <taxon>Micrococcales</taxon>
        <taxon>Cellulomonadaceae</taxon>
        <taxon>Cellulomonas</taxon>
    </lineage>
</organism>
<keyword evidence="4" id="KW-0479">Metal-binding</keyword>
<gene>
    <name evidence="15" type="primary">galK</name>
    <name evidence="15" type="ORF">E5225_05090</name>
</gene>
<dbReference type="InterPro" id="IPR006203">
    <property type="entry name" value="GHMP_knse_ATP-bd_CS"/>
</dbReference>
<dbReference type="PROSITE" id="PS00627">
    <property type="entry name" value="GHMP_KINASES_ATP"/>
    <property type="match status" value="1"/>
</dbReference>
<dbReference type="PROSITE" id="PS00106">
    <property type="entry name" value="GALACTOKINASE"/>
    <property type="match status" value="1"/>
</dbReference>
<dbReference type="InterPro" id="IPR019539">
    <property type="entry name" value="GalKase_N"/>
</dbReference>
<dbReference type="OrthoDB" id="250531at2"/>
<dbReference type="Gene3D" id="3.30.70.890">
    <property type="entry name" value="GHMP kinase, C-terminal domain"/>
    <property type="match status" value="1"/>
</dbReference>
<evidence type="ECO:0000259" key="14">
    <source>
        <dbReference type="Pfam" id="PF10509"/>
    </source>
</evidence>
<evidence type="ECO:0000256" key="1">
    <source>
        <dbReference type="ARBA" id="ARBA00006566"/>
    </source>
</evidence>
<dbReference type="AlphaFoldDB" id="A0A4P7SNS5"/>
<dbReference type="PRINTS" id="PR00959">
    <property type="entry name" value="MEVGALKINASE"/>
</dbReference>
<keyword evidence="16" id="KW-1185">Reference proteome</keyword>
<keyword evidence="2" id="KW-0963">Cytoplasm</keyword>
<evidence type="ECO:0000313" key="16">
    <source>
        <dbReference type="Proteomes" id="UP000296469"/>
    </source>
</evidence>
<evidence type="ECO:0000256" key="4">
    <source>
        <dbReference type="ARBA" id="ARBA00022723"/>
    </source>
</evidence>
<feature type="domain" description="Galactokinase N-terminal" evidence="14">
    <location>
        <begin position="28"/>
        <end position="76"/>
    </location>
</feature>
<protein>
    <recommendedName>
        <fullName evidence="11">Galactokinase</fullName>
        <ecNumber evidence="11">2.7.1.6</ecNumber>
    </recommendedName>
</protein>
<dbReference type="FunFam" id="3.30.230.10:FF:000017">
    <property type="entry name" value="Galactokinase"/>
    <property type="match status" value="1"/>
</dbReference>
<dbReference type="KEGG" id="celz:E5225_05090"/>
<evidence type="ECO:0000256" key="8">
    <source>
        <dbReference type="ARBA" id="ARBA00022842"/>
    </source>
</evidence>
<dbReference type="FunFam" id="3.30.70.890:FF:000001">
    <property type="entry name" value="Galactokinase"/>
    <property type="match status" value="1"/>
</dbReference>
<keyword evidence="9" id="KW-0299">Galactose metabolism</keyword>
<dbReference type="Proteomes" id="UP000296469">
    <property type="component" value="Chromosome"/>
</dbReference>
<dbReference type="SUPFAM" id="SSF54211">
    <property type="entry name" value="Ribosomal protein S5 domain 2-like"/>
    <property type="match status" value="1"/>
</dbReference>
<dbReference type="GO" id="GO:0005829">
    <property type="term" value="C:cytosol"/>
    <property type="evidence" value="ECO:0007669"/>
    <property type="project" value="TreeGrafter"/>
</dbReference>
<dbReference type="GO" id="GO:0005524">
    <property type="term" value="F:ATP binding"/>
    <property type="evidence" value="ECO:0007669"/>
    <property type="project" value="UniProtKB-UniRule"/>
</dbReference>
<keyword evidence="8" id="KW-0460">Magnesium</keyword>
<accession>A0A4P7SNS5</accession>
<evidence type="ECO:0000256" key="9">
    <source>
        <dbReference type="ARBA" id="ARBA00023144"/>
    </source>
</evidence>
<evidence type="ECO:0000256" key="10">
    <source>
        <dbReference type="ARBA" id="ARBA00023277"/>
    </source>
</evidence>
<dbReference type="EC" id="2.7.1.6" evidence="11"/>
<dbReference type="PANTHER" id="PTHR10457">
    <property type="entry name" value="MEVALONATE KINASE/GALACTOKINASE"/>
    <property type="match status" value="1"/>
</dbReference>
<comment type="similarity">
    <text evidence="1">Belongs to the GHMP kinase family. GalK subfamily.</text>
</comment>
<dbReference type="EMBL" id="CP039291">
    <property type="protein sequence ID" value="QCB95197.1"/>
    <property type="molecule type" value="Genomic_DNA"/>
</dbReference>
<dbReference type="PANTHER" id="PTHR10457:SF7">
    <property type="entry name" value="GALACTOKINASE-RELATED"/>
    <property type="match status" value="1"/>
</dbReference>
<dbReference type="NCBIfam" id="TIGR00131">
    <property type="entry name" value="gal_kin"/>
    <property type="match status" value="1"/>
</dbReference>
<keyword evidence="10" id="KW-0119">Carbohydrate metabolism</keyword>
<dbReference type="PRINTS" id="PR00473">
    <property type="entry name" value="GALCTOKINASE"/>
</dbReference>
<dbReference type="InterPro" id="IPR006204">
    <property type="entry name" value="GHMP_kinase_N_dom"/>
</dbReference>
<dbReference type="InterPro" id="IPR014721">
    <property type="entry name" value="Ribsml_uS5_D2-typ_fold_subgr"/>
</dbReference>
<dbReference type="PIRSF" id="PIRSF000530">
    <property type="entry name" value="Galactokinase"/>
    <property type="match status" value="1"/>
</dbReference>
<sequence length="418" mass="42588">MTHDQPTAELAWTPAWDRADGDERARTLFAATFGDAPDGVWSAPGRVNLIGEHTDYNGGLALPIALPHRTYAAVRRRGDDVVRLVSAQEPSGVREVRLADAVPGAVEGWAAYVVGVAWALREAGHDVGGFDVAIDSCVPFGAGLSSSAALEASVAVALDALFAAGLAGDVVDGAATDDAGRSTLAGLCVRAENEMAGAPTGGMDQAASLRARADHALLLDCRDGRVRHVPFDLAAHGLALLVVDTRAPHSHVDGEYAQRRAACERAAGLLGVGTLREVADDPRGSADALERLAAADDGAVLVRRVRHVVDEIARVSAFVERLDAGDVTGVGPVMDASHASLRDDYEVSCRELDVAVDAARAAGALGARMTGGGFGGSAIALVPAGAVEDVASAVAAAFAAADLRAPAFAVAVAAPPAG</sequence>
<dbReference type="Pfam" id="PF10509">
    <property type="entry name" value="GalKase_gal_bdg"/>
    <property type="match status" value="1"/>
</dbReference>
<keyword evidence="7" id="KW-0067">ATP-binding</keyword>
<keyword evidence="3 15" id="KW-0808">Transferase</keyword>
<dbReference type="InterPro" id="IPR013750">
    <property type="entry name" value="GHMP_kinase_C_dom"/>
</dbReference>
<evidence type="ECO:0000259" key="12">
    <source>
        <dbReference type="Pfam" id="PF00288"/>
    </source>
</evidence>
<dbReference type="Pfam" id="PF08544">
    <property type="entry name" value="GHMP_kinases_C"/>
    <property type="match status" value="1"/>
</dbReference>
<name>A0A4P7SNS5_9CELL</name>
<dbReference type="GO" id="GO:0006012">
    <property type="term" value="P:galactose metabolic process"/>
    <property type="evidence" value="ECO:0007669"/>
    <property type="project" value="UniProtKB-UniRule"/>
</dbReference>
<dbReference type="InterPro" id="IPR036554">
    <property type="entry name" value="GHMP_kinase_C_sf"/>
</dbReference>
<evidence type="ECO:0000256" key="7">
    <source>
        <dbReference type="ARBA" id="ARBA00022840"/>
    </source>
</evidence>
<proteinExistence type="inferred from homology"/>
<feature type="domain" description="GHMP kinase C-terminal" evidence="13">
    <location>
        <begin position="321"/>
        <end position="399"/>
    </location>
</feature>
<dbReference type="InterPro" id="IPR000705">
    <property type="entry name" value="Galactokinase"/>
</dbReference>
<evidence type="ECO:0000259" key="13">
    <source>
        <dbReference type="Pfam" id="PF08544"/>
    </source>
</evidence>
<evidence type="ECO:0000256" key="5">
    <source>
        <dbReference type="ARBA" id="ARBA00022741"/>
    </source>
</evidence>
<dbReference type="GO" id="GO:0046872">
    <property type="term" value="F:metal ion binding"/>
    <property type="evidence" value="ECO:0007669"/>
    <property type="project" value="UniProtKB-KW"/>
</dbReference>
<evidence type="ECO:0000256" key="3">
    <source>
        <dbReference type="ARBA" id="ARBA00022679"/>
    </source>
</evidence>
<keyword evidence="6 15" id="KW-0418">Kinase</keyword>
<dbReference type="RefSeq" id="WP_135972895.1">
    <property type="nucleotide sequence ID" value="NZ_CP039291.1"/>
</dbReference>
<dbReference type="SUPFAM" id="SSF55060">
    <property type="entry name" value="GHMP Kinase, C-terminal domain"/>
    <property type="match status" value="1"/>
</dbReference>
<evidence type="ECO:0000256" key="11">
    <source>
        <dbReference type="NCBIfam" id="TIGR00131"/>
    </source>
</evidence>
<reference evidence="15 16" key="1">
    <citation type="submission" date="2019-04" db="EMBL/GenBank/DDBJ databases">
        <title>Isolation and identification of Cellulomonas shaoxiangyii sp. Nov. isolated from feces of the Tibetan antelopes (Pantholops hodgsonii) in the Qinghai-Tibet plateau of China.</title>
        <authorList>
            <person name="Tian Z."/>
        </authorList>
    </citation>
    <scope>NUCLEOTIDE SEQUENCE [LARGE SCALE GENOMIC DNA]</scope>
    <source>
        <strain evidence="15 16">Z28</strain>
    </source>
</reference>
<dbReference type="InterPro" id="IPR020568">
    <property type="entry name" value="Ribosomal_Su5_D2-typ_SF"/>
</dbReference>
<dbReference type="Pfam" id="PF00288">
    <property type="entry name" value="GHMP_kinases_N"/>
    <property type="match status" value="1"/>
</dbReference>
<feature type="domain" description="GHMP kinase N-terminal" evidence="12">
    <location>
        <begin position="112"/>
        <end position="209"/>
    </location>
</feature>
<dbReference type="InterPro" id="IPR006206">
    <property type="entry name" value="Mevalonate/galactokinase"/>
</dbReference>
<evidence type="ECO:0000256" key="6">
    <source>
        <dbReference type="ARBA" id="ARBA00022777"/>
    </source>
</evidence>
<evidence type="ECO:0000256" key="2">
    <source>
        <dbReference type="ARBA" id="ARBA00022490"/>
    </source>
</evidence>